<accession>A0ABS5NEN7</accession>
<dbReference type="InterPro" id="IPR029044">
    <property type="entry name" value="Nucleotide-diphossugar_trans"/>
</dbReference>
<dbReference type="PANTHER" id="PTHR40036">
    <property type="entry name" value="MACROCIN O-METHYLTRANSFERASE"/>
    <property type="match status" value="1"/>
</dbReference>
<proteinExistence type="predicted"/>
<dbReference type="Gene3D" id="3.90.550.10">
    <property type="entry name" value="Spore Coat Polysaccharide Biosynthesis Protein SpsA, Chain A"/>
    <property type="match status" value="1"/>
</dbReference>
<protein>
    <recommendedName>
        <fullName evidence="3">Glycosyl transferase family 2</fullName>
    </recommendedName>
</protein>
<name>A0ABS5NEN7_TSUPA</name>
<dbReference type="CDD" id="cd00761">
    <property type="entry name" value="Glyco_tranf_GTA_type"/>
    <property type="match status" value="1"/>
</dbReference>
<dbReference type="InterPro" id="IPR008884">
    <property type="entry name" value="TylF_MeTrfase"/>
</dbReference>
<gene>
    <name evidence="1" type="ORF">KFZ73_14315</name>
</gene>
<comment type="caution">
    <text evidence="1">The sequence shown here is derived from an EMBL/GenBank/DDBJ whole genome shotgun (WGS) entry which is preliminary data.</text>
</comment>
<dbReference type="SUPFAM" id="SSF53335">
    <property type="entry name" value="S-adenosyl-L-methionine-dependent methyltransferases"/>
    <property type="match status" value="1"/>
</dbReference>
<dbReference type="Gene3D" id="3.40.50.150">
    <property type="entry name" value="Vaccinia Virus protein VP39"/>
    <property type="match status" value="1"/>
</dbReference>
<sequence length="412" mass="45945">MIGVAISTRNRRETAENTVKHWRKHLPKGAKLVVIDDASDDPYPKTWHVTVIRHDYQRGVAMTKNRGIAELLEAGCDHIFLADDDCHPITDDWWQPYTNSPERHLSFQWANGGQRRKILHDDGTHFSVDFPRGVMLYFDATIFADAGGFDIAYGKHGGEHVEYQHRLHELGLTTWAFADVCGSDQLWYSLDKEQGGTPGSSVPLDERKKLIGANAKLWGKEHTNLPVGEGGAVQDWQLGPYVKPVHHYALLEHVATVNPSGVAVEFGVGSGQSTKVLAAHSPVVAFDSGLGLPEDWRPEFPKGTFAFGIPNIPNTRIVEGWFDDTLPNFDFGSLGHIGIVHFDADLYSSTKTALTHIGPHLQPGTFLVFDEFHSYEGCEQHERRAFEEYANETGIGWTVVAHSHEAWAVRIL</sequence>
<dbReference type="Pfam" id="PF05711">
    <property type="entry name" value="TylF"/>
    <property type="match status" value="1"/>
</dbReference>
<evidence type="ECO:0000313" key="1">
    <source>
        <dbReference type="EMBL" id="MBS4102408.1"/>
    </source>
</evidence>
<dbReference type="Proteomes" id="UP000676853">
    <property type="component" value="Unassembled WGS sequence"/>
</dbReference>
<dbReference type="PANTHER" id="PTHR40036:SF1">
    <property type="entry name" value="MACROCIN O-METHYLTRANSFERASE"/>
    <property type="match status" value="1"/>
</dbReference>
<organism evidence="1 2">
    <name type="scientific">Tsukamurella paurometabola</name>
    <name type="common">Corynebacterium paurometabolum</name>
    <dbReference type="NCBI Taxonomy" id="2061"/>
    <lineage>
        <taxon>Bacteria</taxon>
        <taxon>Bacillati</taxon>
        <taxon>Actinomycetota</taxon>
        <taxon>Actinomycetes</taxon>
        <taxon>Mycobacteriales</taxon>
        <taxon>Tsukamurellaceae</taxon>
        <taxon>Tsukamurella</taxon>
    </lineage>
</organism>
<dbReference type="SUPFAM" id="SSF53448">
    <property type="entry name" value="Nucleotide-diphospho-sugar transferases"/>
    <property type="match status" value="1"/>
</dbReference>
<keyword evidence="2" id="KW-1185">Reference proteome</keyword>
<dbReference type="EMBL" id="JAGXOE010000034">
    <property type="protein sequence ID" value="MBS4102408.1"/>
    <property type="molecule type" value="Genomic_DNA"/>
</dbReference>
<dbReference type="InterPro" id="IPR029063">
    <property type="entry name" value="SAM-dependent_MTases_sf"/>
</dbReference>
<evidence type="ECO:0000313" key="2">
    <source>
        <dbReference type="Proteomes" id="UP000676853"/>
    </source>
</evidence>
<reference evidence="1 2" key="1">
    <citation type="submission" date="2021-04" db="EMBL/GenBank/DDBJ databases">
        <title>Whole genome sequence analysis of a thiophenic sulfur metabolizing bacteria.</title>
        <authorList>
            <person name="Akhtar N."/>
            <person name="Akram J."/>
            <person name="Aslam A."/>
        </authorList>
    </citation>
    <scope>NUCLEOTIDE SEQUENCE [LARGE SCALE GENOMIC DNA]</scope>
    <source>
        <strain evidence="1 2">3OW</strain>
    </source>
</reference>
<evidence type="ECO:0008006" key="3">
    <source>
        <dbReference type="Google" id="ProtNLM"/>
    </source>
</evidence>